<organism evidence="4 5">
    <name type="scientific">Anaeromassilibacillus senegalensis</name>
    <dbReference type="NCBI Taxonomy" id="1673717"/>
    <lineage>
        <taxon>Bacteria</taxon>
        <taxon>Bacillati</taxon>
        <taxon>Bacillota</taxon>
        <taxon>Clostridia</taxon>
        <taxon>Eubacteriales</taxon>
        <taxon>Acutalibacteraceae</taxon>
        <taxon>Anaeromassilibacillus</taxon>
    </lineage>
</organism>
<dbReference type="InterPro" id="IPR052177">
    <property type="entry name" value="Divisome_Glycosyl_Hydrolase"/>
</dbReference>
<dbReference type="Pfam" id="PF02638">
    <property type="entry name" value="GHL10"/>
    <property type="match status" value="1"/>
</dbReference>
<dbReference type="RefSeq" id="WP_237966596.1">
    <property type="nucleotide sequence ID" value="NZ_JAKNHQ010000005.1"/>
</dbReference>
<evidence type="ECO:0000313" key="4">
    <source>
        <dbReference type="EMBL" id="MCG4610331.1"/>
    </source>
</evidence>
<feature type="domain" description="Glycosyl hydrolase-like 10" evidence="3">
    <location>
        <begin position="70"/>
        <end position="375"/>
    </location>
</feature>
<proteinExistence type="predicted"/>
<dbReference type="EMBL" id="JAKNHQ010000005">
    <property type="protein sequence ID" value="MCG4610331.1"/>
    <property type="molecule type" value="Genomic_DNA"/>
</dbReference>
<evidence type="ECO:0000256" key="2">
    <source>
        <dbReference type="SAM" id="MobiDB-lite"/>
    </source>
</evidence>
<keyword evidence="5" id="KW-1185">Reference proteome</keyword>
<dbReference type="PANTHER" id="PTHR43405:SF1">
    <property type="entry name" value="GLYCOSYL HYDROLASE DIGH"/>
    <property type="match status" value="1"/>
</dbReference>
<keyword evidence="1" id="KW-0732">Signal</keyword>
<evidence type="ECO:0000259" key="3">
    <source>
        <dbReference type="Pfam" id="PF02638"/>
    </source>
</evidence>
<accession>A0ABS9MHP6</accession>
<comment type="caution">
    <text evidence="4">The sequence shown here is derived from an EMBL/GenBank/DDBJ whole genome shotgun (WGS) entry which is preliminary data.</text>
</comment>
<dbReference type="Gene3D" id="3.20.20.80">
    <property type="entry name" value="Glycosidases"/>
    <property type="match status" value="1"/>
</dbReference>
<gene>
    <name evidence="4" type="ORF">L0P57_05230</name>
</gene>
<evidence type="ECO:0000256" key="1">
    <source>
        <dbReference type="ARBA" id="ARBA00022729"/>
    </source>
</evidence>
<name>A0ABS9MHP6_9FIRM</name>
<evidence type="ECO:0000313" key="5">
    <source>
        <dbReference type="Proteomes" id="UP001298681"/>
    </source>
</evidence>
<dbReference type="Proteomes" id="UP001298681">
    <property type="component" value="Unassembled WGS sequence"/>
</dbReference>
<dbReference type="InterPro" id="IPR003790">
    <property type="entry name" value="GHL10"/>
</dbReference>
<dbReference type="PANTHER" id="PTHR43405">
    <property type="entry name" value="GLYCOSYL HYDROLASE DIGH"/>
    <property type="match status" value="1"/>
</dbReference>
<reference evidence="4 5" key="1">
    <citation type="submission" date="2022-01" db="EMBL/GenBank/DDBJ databases">
        <title>Collection of gut derived symbiotic bacterial strains cultured from healthy donors.</title>
        <authorList>
            <person name="Lin H."/>
            <person name="Kohout C."/>
            <person name="Waligurski E."/>
            <person name="Pamer E.G."/>
        </authorList>
    </citation>
    <scope>NUCLEOTIDE SEQUENCE [LARGE SCALE GENOMIC DNA]</scope>
    <source>
        <strain evidence="4 5">DFI.7.58</strain>
    </source>
</reference>
<feature type="region of interest" description="Disordered" evidence="2">
    <location>
        <begin position="42"/>
        <end position="61"/>
    </location>
</feature>
<dbReference type="SUPFAM" id="SSF51445">
    <property type="entry name" value="(Trans)glycosidases"/>
    <property type="match status" value="1"/>
</dbReference>
<feature type="compositionally biased region" description="Low complexity" evidence="2">
    <location>
        <begin position="46"/>
        <end position="57"/>
    </location>
</feature>
<dbReference type="InterPro" id="IPR017853">
    <property type="entry name" value="GH"/>
</dbReference>
<protein>
    <submittedName>
        <fullName evidence="4">Family 10 glycosylhydrolase</fullName>
    </submittedName>
</protein>
<sequence length="430" mass="47895">MVIKLFHRHSLLVCIGLLAGVVALCMAVNFFGNQEDVPAQAPLLPSSSFSDGQADSSVPEIPVEPASEDEMRAVWVPYMSLDMSQESDRSEAAFQQKFDTIVEEAKQCGMNALVVHVRPFGDALYPSNYFPWSHIVGGTQGTDPGYDPLEYMVDATHKAGMEFHAWINPLRIQSGGDTPSTLAADNNYTVWHQDASRDGWTVQTATGKYYNPAYSGVRKLIADGVKEIVENYAVDGIQFDDYFYPSEDPAFDEGAYNAYVESVSRSGKPLELLEWRQANINAMVSLTYSEIKSVNPDVQFGISPQVNVSNDLKMGADVESWCSVRGYVDYICPQLYVNFENPVLPYDVAAEQWREMTTDPNVKLYFGLAVYKAGSDADGGTWKKADNILAQQVALGRQVKCDGFMFYSCEYLDHDQTRKEMENVMKQFAG</sequence>